<feature type="transmembrane region" description="Helical" evidence="2">
    <location>
        <begin position="164"/>
        <end position="185"/>
    </location>
</feature>
<feature type="region of interest" description="Disordered" evidence="1">
    <location>
        <begin position="389"/>
        <end position="411"/>
    </location>
</feature>
<feature type="compositionally biased region" description="Basic and acidic residues" evidence="1">
    <location>
        <begin position="389"/>
        <end position="403"/>
    </location>
</feature>
<keyword evidence="2" id="KW-0812">Transmembrane</keyword>
<evidence type="ECO:0000313" key="4">
    <source>
        <dbReference type="EMBL" id="EJW78068.1"/>
    </source>
</evidence>
<dbReference type="InterPro" id="IPR011641">
    <property type="entry name" value="Tyr-kin_ephrin_A/B_rcpt-like"/>
</dbReference>
<name>J9E7I7_WUCBA</name>
<evidence type="ECO:0000256" key="2">
    <source>
        <dbReference type="SAM" id="Phobius"/>
    </source>
</evidence>
<comment type="caution">
    <text evidence="4">The sequence shown here is derived from an EMBL/GenBank/DDBJ whole genome shotgun (WGS) entry which is preliminary data.</text>
</comment>
<sequence>MYQDRPGQLRCNACPESRSTPKRGSVHVSNCTITCGAGMSMSSQSQCVKCAKGKYRQENSTEARCTSCPDYFTTPDNGSISQSNCTVLDCPPGTYINLSLPSECFLCPRDHYQEKSNQTECRHCMKPLITLGTGSVHPRQCMKPLFWSSAGSDVDISKYFSSNLWPNFGFVGIIGAIAFLALLYFQRQRIRSLFYKIRGTQLKHMATLNYYRDSSFTYPIVTVTPTDTSATPDFTGDRVPKNREAQEVVEIYQEIYDGLHSMAEGTSYMSNSELTSSQCLRPTSRVRLEVDTTLRAEFCGDPKALGMDSSGFPIDSADYENADQCNSVVPKNYGQDSEVSDEENQISSFKRRLDAYRNWNLRIPLDEIYMEPTEYKLFLSKANDISVEKTNDILNEENKNNENKDEESDDE</sequence>
<gene>
    <name evidence="4" type="ORF">WUBG_11023</name>
</gene>
<keyword evidence="2" id="KW-1133">Transmembrane helix</keyword>
<feature type="domain" description="Tyrosine-protein kinase ephrin type A/B receptor-like" evidence="3">
    <location>
        <begin position="2"/>
        <end position="31"/>
    </location>
</feature>
<dbReference type="PANTHER" id="PTHR46967:SF1">
    <property type="entry name" value="KERATIN-ASSOCIATED PROTEIN 16-1-LIKE"/>
    <property type="match status" value="1"/>
</dbReference>
<organism evidence="4 5">
    <name type="scientific">Wuchereria bancrofti</name>
    <dbReference type="NCBI Taxonomy" id="6293"/>
    <lineage>
        <taxon>Eukaryota</taxon>
        <taxon>Metazoa</taxon>
        <taxon>Ecdysozoa</taxon>
        <taxon>Nematoda</taxon>
        <taxon>Chromadorea</taxon>
        <taxon>Rhabditida</taxon>
        <taxon>Spirurina</taxon>
        <taxon>Spiruromorpha</taxon>
        <taxon>Filarioidea</taxon>
        <taxon>Onchocercidae</taxon>
        <taxon>Wuchereria</taxon>
    </lineage>
</organism>
<evidence type="ECO:0000313" key="5">
    <source>
        <dbReference type="Proteomes" id="UP000004810"/>
    </source>
</evidence>
<keyword evidence="2" id="KW-0472">Membrane</keyword>
<dbReference type="PANTHER" id="PTHR46967">
    <property type="entry name" value="INSULIN-LIKE GROWTH FACTOR BINDING PROTEIN,N-TERMINAL"/>
    <property type="match status" value="1"/>
</dbReference>
<feature type="non-terminal residue" evidence="4">
    <location>
        <position position="411"/>
    </location>
</feature>
<dbReference type="EMBL" id="ADBV01007014">
    <property type="protein sequence ID" value="EJW78068.1"/>
    <property type="molecule type" value="Genomic_DNA"/>
</dbReference>
<dbReference type="SMART" id="SM01411">
    <property type="entry name" value="Ephrin_rec_like"/>
    <property type="match status" value="2"/>
</dbReference>
<dbReference type="Pfam" id="PF07699">
    <property type="entry name" value="Ephrin_rec_like"/>
    <property type="match status" value="3"/>
</dbReference>
<evidence type="ECO:0000259" key="3">
    <source>
        <dbReference type="Pfam" id="PF07699"/>
    </source>
</evidence>
<dbReference type="InterPro" id="IPR009030">
    <property type="entry name" value="Growth_fac_rcpt_cys_sf"/>
</dbReference>
<feature type="domain" description="Tyrosine-protein kinase ephrin type A/B receptor-like" evidence="3">
    <location>
        <begin position="93"/>
        <end position="141"/>
    </location>
</feature>
<evidence type="ECO:0000256" key="1">
    <source>
        <dbReference type="SAM" id="MobiDB-lite"/>
    </source>
</evidence>
<dbReference type="Proteomes" id="UP000004810">
    <property type="component" value="Unassembled WGS sequence"/>
</dbReference>
<feature type="domain" description="Tyrosine-protein kinase ephrin type A/B receptor-like" evidence="3">
    <location>
        <begin position="41"/>
        <end position="85"/>
    </location>
</feature>
<accession>J9E7I7</accession>
<reference evidence="5" key="1">
    <citation type="submission" date="2012-08" db="EMBL/GenBank/DDBJ databases">
        <title>The Genome Sequence of Wuchereria bancrofti.</title>
        <authorList>
            <person name="Nutman T.B."/>
            <person name="Fink D.L."/>
            <person name="Russ C."/>
            <person name="Young S."/>
            <person name="Zeng Q."/>
            <person name="Koehrsen M."/>
            <person name="Alvarado L."/>
            <person name="Berlin A."/>
            <person name="Chapman S.B."/>
            <person name="Chen Z."/>
            <person name="Freedman E."/>
            <person name="Gellesch M."/>
            <person name="Goldberg J."/>
            <person name="Griggs A."/>
            <person name="Gujja S."/>
            <person name="Heilman E.R."/>
            <person name="Heiman D."/>
            <person name="Hepburn T."/>
            <person name="Howarth C."/>
            <person name="Jen D."/>
            <person name="Larson L."/>
            <person name="Lewis B."/>
            <person name="Mehta T."/>
            <person name="Park D."/>
            <person name="Pearson M."/>
            <person name="Roberts A."/>
            <person name="Saif S."/>
            <person name="Shea T."/>
            <person name="Shenoy N."/>
            <person name="Sisk P."/>
            <person name="Stolte C."/>
            <person name="Sykes S."/>
            <person name="Walk T."/>
            <person name="White J."/>
            <person name="Yandava C."/>
            <person name="Haas B."/>
            <person name="Henn M.R."/>
            <person name="Nusbaum C."/>
            <person name="Birren B."/>
        </authorList>
    </citation>
    <scope>NUCLEOTIDE SEQUENCE [LARGE SCALE GENOMIC DNA]</scope>
    <source>
        <strain evidence="5">NA</strain>
    </source>
</reference>
<dbReference type="AlphaFoldDB" id="J9E7I7"/>
<dbReference type="Gene3D" id="2.10.50.10">
    <property type="entry name" value="Tumor Necrosis Factor Receptor, subunit A, domain 2"/>
    <property type="match status" value="1"/>
</dbReference>
<proteinExistence type="predicted"/>
<dbReference type="SUPFAM" id="SSF57184">
    <property type="entry name" value="Growth factor receptor domain"/>
    <property type="match status" value="1"/>
</dbReference>
<protein>
    <submittedName>
        <fullName evidence="4">GCC2 and GCC3 family protein</fullName>
    </submittedName>
</protein>